<comment type="caution">
    <text evidence="1">The sequence shown here is derived from an EMBL/GenBank/DDBJ whole genome shotgun (WGS) entry which is preliminary data.</text>
</comment>
<evidence type="ECO:0000313" key="1">
    <source>
        <dbReference type="EMBL" id="CAD8102799.1"/>
    </source>
</evidence>
<dbReference type="EMBL" id="CAJJDM010000122">
    <property type="protein sequence ID" value="CAD8102799.1"/>
    <property type="molecule type" value="Genomic_DNA"/>
</dbReference>
<dbReference type="GO" id="GO:0000215">
    <property type="term" value="F:tRNA 2'-phosphotransferase activity"/>
    <property type="evidence" value="ECO:0007669"/>
    <property type="project" value="TreeGrafter"/>
</dbReference>
<dbReference type="GO" id="GO:0006388">
    <property type="term" value="P:tRNA splicing, via endonucleolytic cleavage and ligation"/>
    <property type="evidence" value="ECO:0007669"/>
    <property type="project" value="TreeGrafter"/>
</dbReference>
<evidence type="ECO:0008006" key="3">
    <source>
        <dbReference type="Google" id="ProtNLM"/>
    </source>
</evidence>
<proteinExistence type="predicted"/>
<dbReference type="Pfam" id="PF01885">
    <property type="entry name" value="PTS_2-RNA"/>
    <property type="match status" value="1"/>
</dbReference>
<keyword evidence="2" id="KW-1185">Reference proteome</keyword>
<dbReference type="OMA" id="HATWPKI"/>
<dbReference type="Proteomes" id="UP000688137">
    <property type="component" value="Unassembled WGS sequence"/>
</dbReference>
<dbReference type="PANTHER" id="PTHR12684">
    <property type="entry name" value="PUTATIVE PHOSPHOTRANSFERASE"/>
    <property type="match status" value="1"/>
</dbReference>
<evidence type="ECO:0000313" key="2">
    <source>
        <dbReference type="Proteomes" id="UP000688137"/>
    </source>
</evidence>
<accession>A0A8S1PIL3</accession>
<reference evidence="1" key="1">
    <citation type="submission" date="2021-01" db="EMBL/GenBank/DDBJ databases">
        <authorList>
            <consortium name="Genoscope - CEA"/>
            <person name="William W."/>
        </authorList>
    </citation>
    <scope>NUCLEOTIDE SEQUENCE</scope>
</reference>
<protein>
    <recommendedName>
        <fullName evidence="3">2'-phosphotransferase</fullName>
    </recommendedName>
</protein>
<dbReference type="AlphaFoldDB" id="A0A8S1PIL3"/>
<name>A0A8S1PIL3_PARPR</name>
<organism evidence="1 2">
    <name type="scientific">Paramecium primaurelia</name>
    <dbReference type="NCBI Taxonomy" id="5886"/>
    <lineage>
        <taxon>Eukaryota</taxon>
        <taxon>Sar</taxon>
        <taxon>Alveolata</taxon>
        <taxon>Ciliophora</taxon>
        <taxon>Intramacronucleata</taxon>
        <taxon>Oligohymenophorea</taxon>
        <taxon>Peniculida</taxon>
        <taxon>Parameciidae</taxon>
        <taxon>Paramecium</taxon>
    </lineage>
</organism>
<sequence>MQQKKKDPLLVQQSKALTYFLRHGAYKEGIPIRQDGFVLVQDLLNQPSMVKLKANLQSIRNLVDNNDKKRFELKEIDGQLYIRCVQGHTIPINEEELLEKIIDPKQFPIIVHGTYFQAWDLIKDTGLNRMARQHIHFAVGLPGDDAVISGMRNTCEVIIEVDMERAMKAGIEFYVSKNGVVLSSGIQGVIEPQYFKRVTNRKGQDINIQQQLI</sequence>
<dbReference type="InterPro" id="IPR002745">
    <property type="entry name" value="Ptrans_KptA/Tpt1"/>
</dbReference>
<dbReference type="PANTHER" id="PTHR12684:SF2">
    <property type="entry name" value="TRNA 2'-PHOSPHOTRANSFERASE 1"/>
    <property type="match status" value="1"/>
</dbReference>
<gene>
    <name evidence="1" type="ORF">PPRIM_AZ9-3.1.T1190086</name>
</gene>